<reference evidence="2 3" key="1">
    <citation type="journal article" date="2014" name="Antonie Van Leeuwenhoek">
        <title>Roseivivax atlanticus sp. nov., isolated from surface seawater of the Atlantic Ocean.</title>
        <authorList>
            <person name="Li G."/>
            <person name="Lai Q."/>
            <person name="Liu X."/>
            <person name="Sun F."/>
            <person name="Shao Z."/>
        </authorList>
    </citation>
    <scope>NUCLEOTIDE SEQUENCE [LARGE SCALE GENOMIC DNA]</scope>
    <source>
        <strain evidence="2 3">22II-s10s</strain>
    </source>
</reference>
<name>W4HIF2_9RHOB</name>
<proteinExistence type="predicted"/>
<evidence type="ECO:0000256" key="1">
    <source>
        <dbReference type="SAM" id="Phobius"/>
    </source>
</evidence>
<dbReference type="AlphaFoldDB" id="W4HIF2"/>
<keyword evidence="3" id="KW-1185">Reference proteome</keyword>
<dbReference type="eggNOG" id="ENOG502ZZJ5">
    <property type="taxonomic scope" value="Bacteria"/>
</dbReference>
<dbReference type="RefSeq" id="WP_043844945.1">
    <property type="nucleotide sequence ID" value="NZ_AQQW01000007.1"/>
</dbReference>
<keyword evidence="1" id="KW-0472">Membrane</keyword>
<gene>
    <name evidence="2" type="ORF">ATO8_12991</name>
</gene>
<feature type="transmembrane region" description="Helical" evidence="1">
    <location>
        <begin position="34"/>
        <end position="53"/>
    </location>
</feature>
<keyword evidence="1" id="KW-0812">Transmembrane</keyword>
<evidence type="ECO:0000313" key="2">
    <source>
        <dbReference type="EMBL" id="ETW12469.1"/>
    </source>
</evidence>
<keyword evidence="1" id="KW-1133">Transmembrane helix</keyword>
<dbReference type="Proteomes" id="UP000019063">
    <property type="component" value="Unassembled WGS sequence"/>
</dbReference>
<sequence>MREDGLRRLRLVVGLLAALGTAAAVAAALAGQGAVLRIVTVLPLWAVVGFADWRLSGRWRGLYAPVFGDR</sequence>
<dbReference type="STRING" id="1379903.ATO8_12991"/>
<accession>W4HIF2</accession>
<dbReference type="EMBL" id="AQQW01000007">
    <property type="protein sequence ID" value="ETW12469.1"/>
    <property type="molecule type" value="Genomic_DNA"/>
</dbReference>
<comment type="caution">
    <text evidence="2">The sequence shown here is derived from an EMBL/GenBank/DDBJ whole genome shotgun (WGS) entry which is preliminary data.</text>
</comment>
<evidence type="ECO:0000313" key="3">
    <source>
        <dbReference type="Proteomes" id="UP000019063"/>
    </source>
</evidence>
<organism evidence="2 3">
    <name type="scientific">Roseivivax marinus</name>
    <dbReference type="NCBI Taxonomy" id="1379903"/>
    <lineage>
        <taxon>Bacteria</taxon>
        <taxon>Pseudomonadati</taxon>
        <taxon>Pseudomonadota</taxon>
        <taxon>Alphaproteobacteria</taxon>
        <taxon>Rhodobacterales</taxon>
        <taxon>Roseobacteraceae</taxon>
        <taxon>Roseivivax</taxon>
    </lineage>
</organism>
<protein>
    <submittedName>
        <fullName evidence="2">Uncharacterized protein</fullName>
    </submittedName>
</protein>